<sequence>MGFKTVYVTGQRYVALLQNSIIPELQVRHTPKTVTIMQDGPPPHIALHVQRLLCSTFEDNRIITVSTLITNDLQYLPI</sequence>
<proteinExistence type="predicted"/>
<evidence type="ECO:0000313" key="1">
    <source>
        <dbReference type="EMBL" id="GFY26907.1"/>
    </source>
</evidence>
<dbReference type="AlphaFoldDB" id="A0A8X6W2L6"/>
<reference evidence="1" key="1">
    <citation type="submission" date="2020-08" db="EMBL/GenBank/DDBJ databases">
        <title>Multicomponent nature underlies the extraordinary mechanical properties of spider dragline silk.</title>
        <authorList>
            <person name="Kono N."/>
            <person name="Nakamura H."/>
            <person name="Mori M."/>
            <person name="Yoshida Y."/>
            <person name="Ohtoshi R."/>
            <person name="Malay A.D."/>
            <person name="Moran D.A.P."/>
            <person name="Tomita M."/>
            <person name="Numata K."/>
            <person name="Arakawa K."/>
        </authorList>
    </citation>
    <scope>NUCLEOTIDE SEQUENCE</scope>
</reference>
<name>A0A8X6W2L6_TRICX</name>
<dbReference type="Proteomes" id="UP000887159">
    <property type="component" value="Unassembled WGS sequence"/>
</dbReference>
<protein>
    <submittedName>
        <fullName evidence="1">Uncharacterized protein</fullName>
    </submittedName>
</protein>
<evidence type="ECO:0000313" key="2">
    <source>
        <dbReference type="Proteomes" id="UP000887159"/>
    </source>
</evidence>
<dbReference type="EMBL" id="BMAU01021378">
    <property type="protein sequence ID" value="GFY26907.1"/>
    <property type="molecule type" value="Genomic_DNA"/>
</dbReference>
<organism evidence="1 2">
    <name type="scientific">Trichonephila clavipes</name>
    <name type="common">Golden silk orbweaver</name>
    <name type="synonym">Nephila clavipes</name>
    <dbReference type="NCBI Taxonomy" id="2585209"/>
    <lineage>
        <taxon>Eukaryota</taxon>
        <taxon>Metazoa</taxon>
        <taxon>Ecdysozoa</taxon>
        <taxon>Arthropoda</taxon>
        <taxon>Chelicerata</taxon>
        <taxon>Arachnida</taxon>
        <taxon>Araneae</taxon>
        <taxon>Araneomorphae</taxon>
        <taxon>Entelegynae</taxon>
        <taxon>Araneoidea</taxon>
        <taxon>Nephilidae</taxon>
        <taxon>Trichonephila</taxon>
    </lineage>
</organism>
<keyword evidence="2" id="KW-1185">Reference proteome</keyword>
<accession>A0A8X6W2L6</accession>
<gene>
    <name evidence="1" type="ORF">TNCV_930481</name>
</gene>
<dbReference type="InterPro" id="IPR036397">
    <property type="entry name" value="RNaseH_sf"/>
</dbReference>
<dbReference type="GO" id="GO:0003676">
    <property type="term" value="F:nucleic acid binding"/>
    <property type="evidence" value="ECO:0007669"/>
    <property type="project" value="InterPro"/>
</dbReference>
<dbReference type="Gene3D" id="3.30.420.10">
    <property type="entry name" value="Ribonuclease H-like superfamily/Ribonuclease H"/>
    <property type="match status" value="1"/>
</dbReference>
<comment type="caution">
    <text evidence="1">The sequence shown here is derived from an EMBL/GenBank/DDBJ whole genome shotgun (WGS) entry which is preliminary data.</text>
</comment>